<dbReference type="PROSITE" id="PS50893">
    <property type="entry name" value="ABC_TRANSPORTER_2"/>
    <property type="match status" value="1"/>
</dbReference>
<gene>
    <name evidence="4" type="ORF">DBX24_00070</name>
</gene>
<dbReference type="Gene3D" id="3.40.50.300">
    <property type="entry name" value="P-loop containing nucleotide triphosphate hydrolases"/>
    <property type="match status" value="1"/>
</dbReference>
<dbReference type="GO" id="GO:0016887">
    <property type="term" value="F:ATP hydrolysis activity"/>
    <property type="evidence" value="ECO:0007669"/>
    <property type="project" value="InterPro"/>
</dbReference>
<dbReference type="Proteomes" id="UP000464318">
    <property type="component" value="Chromosome"/>
</dbReference>
<dbReference type="Pfam" id="PF00005">
    <property type="entry name" value="ABC_tran"/>
    <property type="match status" value="1"/>
</dbReference>
<reference evidence="4 5" key="1">
    <citation type="submission" date="2018-04" db="EMBL/GenBank/DDBJ databases">
        <title>Characteristic and Complete Genome Sequencing of A Novel Member of Infective Endocarditis Causative Bacteria: Bergeyella cardium QL-PH.</title>
        <authorList>
            <person name="Pan H."/>
            <person name="Sun E."/>
            <person name="Zhang Y."/>
        </authorList>
    </citation>
    <scope>NUCLEOTIDE SEQUENCE [LARGE SCALE GENOMIC DNA]</scope>
    <source>
        <strain evidence="4 5">HPQL</strain>
    </source>
</reference>
<dbReference type="PANTHER" id="PTHR42734">
    <property type="entry name" value="METAL TRANSPORT SYSTEM ATP-BINDING PROTEIN TM_0124-RELATED"/>
    <property type="match status" value="1"/>
</dbReference>
<evidence type="ECO:0000256" key="2">
    <source>
        <dbReference type="ARBA" id="ARBA00022741"/>
    </source>
</evidence>
<evidence type="ECO:0000313" key="4">
    <source>
        <dbReference type="EMBL" id="QHN64394.1"/>
    </source>
</evidence>
<keyword evidence="2" id="KW-0547">Nucleotide-binding</keyword>
<dbReference type="SUPFAM" id="SSF52540">
    <property type="entry name" value="P-loop containing nucleoside triphosphate hydrolases"/>
    <property type="match status" value="1"/>
</dbReference>
<evidence type="ECO:0000256" key="3">
    <source>
        <dbReference type="ARBA" id="ARBA00022840"/>
    </source>
</evidence>
<dbReference type="RefSeq" id="WP_160223576.1">
    <property type="nucleotide sequence ID" value="NZ_CP029149.1"/>
</dbReference>
<accession>A0A6P1QUJ2</accession>
<name>A0A6P1QUJ2_9FLAO</name>
<keyword evidence="1" id="KW-0813">Transport</keyword>
<protein>
    <submittedName>
        <fullName evidence="4">ATP-binding cassette domain-containing protein</fullName>
    </submittedName>
</protein>
<proteinExistence type="predicted"/>
<keyword evidence="3 4" id="KW-0067">ATP-binding</keyword>
<organism evidence="4 5">
    <name type="scientific">Bergeyella cardium</name>
    <dbReference type="NCBI Taxonomy" id="1585976"/>
    <lineage>
        <taxon>Bacteria</taxon>
        <taxon>Pseudomonadati</taxon>
        <taxon>Bacteroidota</taxon>
        <taxon>Flavobacteriia</taxon>
        <taxon>Flavobacteriales</taxon>
        <taxon>Weeksellaceae</taxon>
        <taxon>Bergeyella</taxon>
    </lineage>
</organism>
<dbReference type="SMART" id="SM00382">
    <property type="entry name" value="AAA"/>
    <property type="match status" value="1"/>
</dbReference>
<dbReference type="InterPro" id="IPR003593">
    <property type="entry name" value="AAA+_ATPase"/>
</dbReference>
<dbReference type="KEGG" id="bcad:DBX24_00070"/>
<dbReference type="GO" id="GO:0005524">
    <property type="term" value="F:ATP binding"/>
    <property type="evidence" value="ECO:0007669"/>
    <property type="project" value="UniProtKB-KW"/>
</dbReference>
<keyword evidence="5" id="KW-1185">Reference proteome</keyword>
<dbReference type="InterPro" id="IPR027417">
    <property type="entry name" value="P-loop_NTPase"/>
</dbReference>
<evidence type="ECO:0000313" key="5">
    <source>
        <dbReference type="Proteomes" id="UP000464318"/>
    </source>
</evidence>
<dbReference type="OrthoDB" id="9787851at2"/>
<evidence type="ECO:0000256" key="1">
    <source>
        <dbReference type="ARBA" id="ARBA00022448"/>
    </source>
</evidence>
<dbReference type="EMBL" id="CP029149">
    <property type="protein sequence ID" value="QHN64394.1"/>
    <property type="molecule type" value="Genomic_DNA"/>
</dbReference>
<dbReference type="InterPro" id="IPR050153">
    <property type="entry name" value="Metal_Ion_Import_ABC"/>
</dbReference>
<sequence length="244" mass="27451">MGFLSLENAEVGYGQPLIRNINADLELGEVCLMMGNNGTGKTTLIKTILSQLPLLSGKISIDSRDASELSAQEVAEYIAVVFSKYEIPAFYTTTDLIALGKFIHYPYYIRLSEEDRAEVSKTIHLLGLDEYKYCPLQNLSDGNLQKAFIGRAIVQNSPVILLDEPTTHLDEQNKIALLKLLRRLAKEYHKLILFSSHDWRIAKFFTDKIWYITDQSLQSGSPEELIGTVILESNFDDLINGGVF</sequence>
<dbReference type="AlphaFoldDB" id="A0A6P1QUJ2"/>
<dbReference type="InterPro" id="IPR003439">
    <property type="entry name" value="ABC_transporter-like_ATP-bd"/>
</dbReference>